<feature type="transmembrane region" description="Helical" evidence="8">
    <location>
        <begin position="34"/>
        <end position="51"/>
    </location>
</feature>
<dbReference type="GO" id="GO:0005886">
    <property type="term" value="C:plasma membrane"/>
    <property type="evidence" value="ECO:0007669"/>
    <property type="project" value="UniProtKB-SubCell"/>
</dbReference>
<evidence type="ECO:0000256" key="6">
    <source>
        <dbReference type="ARBA" id="ARBA00023136"/>
    </source>
</evidence>
<keyword evidence="5 8" id="KW-1133">Transmembrane helix</keyword>
<dbReference type="InterPro" id="IPR003918">
    <property type="entry name" value="NADH_UbQ_OxRdtase"/>
</dbReference>
<evidence type="ECO:0000256" key="8">
    <source>
        <dbReference type="SAM" id="Phobius"/>
    </source>
</evidence>
<dbReference type="HOGENOM" id="CLU_007100_9_2_6"/>
<comment type="subcellular location">
    <subcellularLocation>
        <location evidence="1">Cell membrane</location>
        <topology evidence="1">Multi-pass membrane protein</topology>
    </subcellularLocation>
    <subcellularLocation>
        <location evidence="7">Membrane</location>
        <topology evidence="7">Multi-pass membrane protein</topology>
    </subcellularLocation>
</comment>
<dbReference type="InterPro" id="IPR050586">
    <property type="entry name" value="CPA3_Na-H_Antiporter_D"/>
</dbReference>
<evidence type="ECO:0000256" key="5">
    <source>
        <dbReference type="ARBA" id="ARBA00022989"/>
    </source>
</evidence>
<feature type="transmembrane region" description="Helical" evidence="8">
    <location>
        <begin position="456"/>
        <end position="476"/>
    </location>
</feature>
<dbReference type="AlphaFoldDB" id="A0A0A7EIN3"/>
<feature type="transmembrane region" description="Helical" evidence="8">
    <location>
        <begin position="160"/>
        <end position="185"/>
    </location>
</feature>
<proteinExistence type="inferred from homology"/>
<feature type="transmembrane region" description="Helical" evidence="8">
    <location>
        <begin position="280"/>
        <end position="298"/>
    </location>
</feature>
<evidence type="ECO:0000256" key="1">
    <source>
        <dbReference type="ARBA" id="ARBA00004651"/>
    </source>
</evidence>
<feature type="transmembrane region" description="Helical" evidence="8">
    <location>
        <begin position="414"/>
        <end position="435"/>
    </location>
</feature>
<feature type="transmembrane region" description="Helical" evidence="8">
    <location>
        <begin position="305"/>
        <end position="323"/>
    </location>
</feature>
<evidence type="ECO:0000313" key="11">
    <source>
        <dbReference type="Proteomes" id="UP000030341"/>
    </source>
</evidence>
<dbReference type="GO" id="GO:0042773">
    <property type="term" value="P:ATP synthesis coupled electron transport"/>
    <property type="evidence" value="ECO:0007669"/>
    <property type="project" value="InterPro"/>
</dbReference>
<dbReference type="KEGG" id="pseo:OM33_12385"/>
<protein>
    <submittedName>
        <fullName evidence="10">Cation:proton antiporter</fullName>
    </submittedName>
</protein>
<dbReference type="GO" id="GO:0008137">
    <property type="term" value="F:NADH dehydrogenase (ubiquinone) activity"/>
    <property type="evidence" value="ECO:0007669"/>
    <property type="project" value="InterPro"/>
</dbReference>
<keyword evidence="4 7" id="KW-0812">Transmembrane</keyword>
<accession>A0A0A7EIN3</accession>
<name>A0A0A7EIN3_9GAMM</name>
<keyword evidence="6 8" id="KW-0472">Membrane</keyword>
<organism evidence="10 11">
    <name type="scientific">Pseudoalteromonas piratica</name>
    <dbReference type="NCBI Taxonomy" id="1348114"/>
    <lineage>
        <taxon>Bacteria</taxon>
        <taxon>Pseudomonadati</taxon>
        <taxon>Pseudomonadota</taxon>
        <taxon>Gammaproteobacteria</taxon>
        <taxon>Alteromonadales</taxon>
        <taxon>Pseudoalteromonadaceae</taxon>
        <taxon>Pseudoalteromonas</taxon>
    </lineage>
</organism>
<feature type="domain" description="NADH:quinone oxidoreductase/Mrp antiporter transmembrane" evidence="9">
    <location>
        <begin position="128"/>
        <end position="423"/>
    </location>
</feature>
<evidence type="ECO:0000256" key="4">
    <source>
        <dbReference type="ARBA" id="ARBA00022692"/>
    </source>
</evidence>
<evidence type="ECO:0000256" key="2">
    <source>
        <dbReference type="ARBA" id="ARBA00005346"/>
    </source>
</evidence>
<dbReference type="NCBIfam" id="NF009309">
    <property type="entry name" value="PRK12666.1"/>
    <property type="match status" value="1"/>
</dbReference>
<dbReference type="Pfam" id="PF00361">
    <property type="entry name" value="Proton_antipo_M"/>
    <property type="match status" value="1"/>
</dbReference>
<dbReference type="OrthoDB" id="9768329at2"/>
<evidence type="ECO:0000313" key="10">
    <source>
        <dbReference type="EMBL" id="AIY65837.1"/>
    </source>
</evidence>
<evidence type="ECO:0000256" key="7">
    <source>
        <dbReference type="RuleBase" id="RU000320"/>
    </source>
</evidence>
<dbReference type="eggNOG" id="COG0651">
    <property type="taxonomic scope" value="Bacteria"/>
</dbReference>
<dbReference type="STRING" id="1348114.OM33_12385"/>
<reference evidence="10 11" key="1">
    <citation type="submission" date="2014-11" db="EMBL/GenBank/DDBJ databases">
        <title>Complete Genome Sequence of Pseudoalteromonas sp. Strain OCN003 Isolated from Kaneohe Bay, Oahu, Hawaii.</title>
        <authorList>
            <person name="Beurmann S."/>
            <person name="Videau P."/>
            <person name="Ushijima B."/>
            <person name="Smith A.M."/>
            <person name="Aeby G.S."/>
            <person name="Callahan S.M."/>
            <person name="Belcaid M."/>
        </authorList>
    </citation>
    <scope>NUCLEOTIDE SEQUENCE [LARGE SCALE GENOMIC DNA]</scope>
    <source>
        <strain evidence="10 11">OCN003</strain>
    </source>
</reference>
<dbReference type="Proteomes" id="UP000030341">
    <property type="component" value="Chromosome 1"/>
</dbReference>
<keyword evidence="11" id="KW-1185">Reference proteome</keyword>
<evidence type="ECO:0000259" key="9">
    <source>
        <dbReference type="Pfam" id="PF00361"/>
    </source>
</evidence>
<feature type="transmembrane region" description="Helical" evidence="8">
    <location>
        <begin position="237"/>
        <end position="260"/>
    </location>
</feature>
<feature type="transmembrane region" description="Helical" evidence="8">
    <location>
        <begin position="329"/>
        <end position="353"/>
    </location>
</feature>
<feature type="transmembrane region" description="Helical" evidence="8">
    <location>
        <begin position="6"/>
        <end position="22"/>
    </location>
</feature>
<feature type="transmembrane region" description="Helical" evidence="8">
    <location>
        <begin position="374"/>
        <end position="394"/>
    </location>
</feature>
<feature type="transmembrane region" description="Helical" evidence="8">
    <location>
        <begin position="109"/>
        <end position="125"/>
    </location>
</feature>
<dbReference type="PANTHER" id="PTHR42703:SF1">
    <property type="entry name" value="NA(+)_H(+) ANTIPORTER SUBUNIT D1"/>
    <property type="match status" value="1"/>
</dbReference>
<gene>
    <name evidence="10" type="ORF">OM33_12385</name>
</gene>
<feature type="transmembrane region" description="Helical" evidence="8">
    <location>
        <begin position="205"/>
        <end position="225"/>
    </location>
</feature>
<sequence length="501" mass="53667">MMPHFVSLPVLMPMLAGILLLLPPSGKNLQARRITSIIMAVLTFTVSVNMLNQVLAGEIFVYAIGSWQAPFGIVLVADVMSSLMVTLTSFLALVCAFYSLCGDDEAGSFFHPLLHFLLLGVNGAFLTGDLFNLFVFFEVLLISSYALLMHSSDKHKTQSALHYVVLNLVGSSVFLVALGILYGVLGTLNIADMALKAAELSGDDRALLNIGGMLLLIVFALKAAVIPLQFWLPATYASALPVVAALFAIMTKVGIYAIIRVYPTIFVDPENATTHIAQDWLWPAALITLVMGLLGVLASKDLRMIVANLVIISIGTLIAAVAFNTPGAIAAALYYLIHSTLVTAGLFLLADVIGKQRGKVAVRLVPAKPVGQPILLGTSFILLVLAVVGMPPLSGFIGKVWLLQEALSAEKAPWFWAIYLVVSLFVLVTLTRAGSQLFWRHNGQEPSETRATRCQMVAVISLLLCSPLLSIFAGYISEVTTLAASQVFDTSGLQHAVLGGK</sequence>
<comment type="similarity">
    <text evidence="2">Belongs to the CPA3 antiporters (TC 2.A.63) subunit D family.</text>
</comment>
<dbReference type="PRINTS" id="PR01437">
    <property type="entry name" value="NUOXDRDTASE4"/>
</dbReference>
<evidence type="ECO:0000256" key="3">
    <source>
        <dbReference type="ARBA" id="ARBA00022475"/>
    </source>
</evidence>
<dbReference type="EMBL" id="CP009888">
    <property type="protein sequence ID" value="AIY65837.1"/>
    <property type="molecule type" value="Genomic_DNA"/>
</dbReference>
<dbReference type="PANTHER" id="PTHR42703">
    <property type="entry name" value="NADH DEHYDROGENASE"/>
    <property type="match status" value="1"/>
</dbReference>
<dbReference type="RefSeq" id="WP_038642117.1">
    <property type="nucleotide sequence ID" value="NZ_CP009888.1"/>
</dbReference>
<feature type="transmembrane region" description="Helical" evidence="8">
    <location>
        <begin position="131"/>
        <end position="148"/>
    </location>
</feature>
<dbReference type="InterPro" id="IPR001750">
    <property type="entry name" value="ND/Mrp_TM"/>
</dbReference>
<keyword evidence="3" id="KW-1003">Cell membrane</keyword>
<feature type="transmembrane region" description="Helical" evidence="8">
    <location>
        <begin position="71"/>
        <end position="97"/>
    </location>
</feature>